<evidence type="ECO:0000256" key="6">
    <source>
        <dbReference type="ARBA" id="ARBA00023125"/>
    </source>
</evidence>
<keyword evidence="1" id="KW-0963">Cytoplasm</keyword>
<evidence type="ECO:0000256" key="2">
    <source>
        <dbReference type="ARBA" id="ARBA00022723"/>
    </source>
</evidence>
<dbReference type="SUPFAM" id="SSF49493">
    <property type="entry name" value="HSP40/DnaJ peptide-binding domain"/>
    <property type="match status" value="2"/>
</dbReference>
<gene>
    <name evidence="10" type="ORF">Dthio_PD2656</name>
</gene>
<dbReference type="OrthoDB" id="9779889at2"/>
<keyword evidence="11" id="KW-1185">Reference proteome</keyword>
<dbReference type="Proteomes" id="UP000005496">
    <property type="component" value="Unassembled WGS sequence"/>
</dbReference>
<evidence type="ECO:0000256" key="4">
    <source>
        <dbReference type="ARBA" id="ARBA00022771"/>
    </source>
</evidence>
<feature type="region of interest" description="Disordered" evidence="8">
    <location>
        <begin position="268"/>
        <end position="290"/>
    </location>
</feature>
<keyword evidence="6" id="KW-0238">DNA-binding</keyword>
<protein>
    <submittedName>
        <fullName evidence="10">Chaperone DnaJ domain protein</fullName>
    </submittedName>
</protein>
<evidence type="ECO:0000256" key="5">
    <source>
        <dbReference type="ARBA" id="ARBA00022833"/>
    </source>
</evidence>
<keyword evidence="7" id="KW-0143">Chaperone</keyword>
<dbReference type="CDD" id="cd06257">
    <property type="entry name" value="DnaJ"/>
    <property type="match status" value="1"/>
</dbReference>
<dbReference type="EMBL" id="ACJN02000001">
    <property type="protein sequence ID" value="EFI35245.1"/>
    <property type="molecule type" value="Genomic_DNA"/>
</dbReference>
<dbReference type="SUPFAM" id="SSF46565">
    <property type="entry name" value="Chaperone J-domain"/>
    <property type="match status" value="1"/>
</dbReference>
<evidence type="ECO:0000313" key="11">
    <source>
        <dbReference type="Proteomes" id="UP000005496"/>
    </source>
</evidence>
<evidence type="ECO:0000256" key="3">
    <source>
        <dbReference type="ARBA" id="ARBA00022737"/>
    </source>
</evidence>
<dbReference type="SMART" id="SM00271">
    <property type="entry name" value="DnaJ"/>
    <property type="match status" value="1"/>
</dbReference>
<name>D6SKN4_9BACT</name>
<dbReference type="RefSeq" id="WP_008868378.1">
    <property type="nucleotide sequence ID" value="NZ_ACJN02000001.1"/>
</dbReference>
<evidence type="ECO:0000256" key="1">
    <source>
        <dbReference type="ARBA" id="ARBA00022490"/>
    </source>
</evidence>
<evidence type="ECO:0000256" key="7">
    <source>
        <dbReference type="ARBA" id="ARBA00023186"/>
    </source>
</evidence>
<sequence>MEYKDYYKILGVDKNASQEEITKAYKKLARKYHPDLNPDDSTAEDRFKDVNEAYEVLKDPEKRKHYDALGADWQHGQNFQPPPGYENVHFEFRGDPGAGQGFDMGGFSDFFESIFRGFGGAGQDFRGGGTRGFRGDPFSGGGFSSKGQDAEATLELTLEEAYKGGKKSITLQEQVMGADGMPHVQNKTLSVNVPKGIKDGSKIRLSGQGSPGRGQGAAGDLYLKVRIAPHPYFKVDGNNIIYDLPLAPWEAVLGAKVRVPTLDGDVEMNIPSGMSSGQKMRLKGRGMGRGAAKGDQMVRIMIKVPKNITEEEKDLWQQLSEKSGFNPRN</sequence>
<feature type="domain" description="J" evidence="9">
    <location>
        <begin position="5"/>
        <end position="70"/>
    </location>
</feature>
<dbReference type="GO" id="GO:0042026">
    <property type="term" value="P:protein refolding"/>
    <property type="evidence" value="ECO:0007669"/>
    <property type="project" value="TreeGrafter"/>
</dbReference>
<dbReference type="FunFam" id="2.60.260.20:FF:000008">
    <property type="entry name" value="Curved DNA-binding protein"/>
    <property type="match status" value="1"/>
</dbReference>
<dbReference type="PANTHER" id="PTHR43096:SF52">
    <property type="entry name" value="DNAJ HOMOLOG 1, MITOCHONDRIAL-RELATED"/>
    <property type="match status" value="1"/>
</dbReference>
<evidence type="ECO:0000256" key="8">
    <source>
        <dbReference type="SAM" id="MobiDB-lite"/>
    </source>
</evidence>
<accession>D6SKN4</accession>
<dbReference type="Pfam" id="PF00226">
    <property type="entry name" value="DnaJ"/>
    <property type="match status" value="1"/>
</dbReference>
<dbReference type="Gene3D" id="1.10.287.110">
    <property type="entry name" value="DnaJ domain"/>
    <property type="match status" value="1"/>
</dbReference>
<dbReference type="InterPro" id="IPR002939">
    <property type="entry name" value="DnaJ_C"/>
</dbReference>
<dbReference type="PRINTS" id="PR00625">
    <property type="entry name" value="JDOMAIN"/>
</dbReference>
<keyword evidence="4" id="KW-0863">Zinc-finger</keyword>
<dbReference type="eggNOG" id="COG0484">
    <property type="taxonomic scope" value="Bacteria"/>
</dbReference>
<dbReference type="InterPro" id="IPR008971">
    <property type="entry name" value="HSP40/DnaJ_pept-bd"/>
</dbReference>
<dbReference type="InterPro" id="IPR018253">
    <property type="entry name" value="DnaJ_domain_CS"/>
</dbReference>
<dbReference type="PROSITE" id="PS00636">
    <property type="entry name" value="DNAJ_1"/>
    <property type="match status" value="1"/>
</dbReference>
<keyword evidence="3" id="KW-0677">Repeat</keyword>
<proteinExistence type="predicted"/>
<dbReference type="AlphaFoldDB" id="D6SKN4"/>
<dbReference type="PANTHER" id="PTHR43096">
    <property type="entry name" value="DNAJ HOMOLOG 1, MITOCHONDRIAL-RELATED"/>
    <property type="match status" value="1"/>
</dbReference>
<evidence type="ECO:0000259" key="9">
    <source>
        <dbReference type="PROSITE" id="PS50076"/>
    </source>
</evidence>
<reference evidence="10" key="1">
    <citation type="submission" date="2010-05" db="EMBL/GenBank/DDBJ databases">
        <title>The draft genome of Desulfonatronospira thiodismutans ASO3-1.</title>
        <authorList>
            <consortium name="US DOE Joint Genome Institute (JGI-PGF)"/>
            <person name="Lucas S."/>
            <person name="Copeland A."/>
            <person name="Lapidus A."/>
            <person name="Cheng J.-F."/>
            <person name="Bruce D."/>
            <person name="Goodwin L."/>
            <person name="Pitluck S."/>
            <person name="Chertkov O."/>
            <person name="Brettin T."/>
            <person name="Detter J.C."/>
            <person name="Han C."/>
            <person name="Land M.L."/>
            <person name="Hauser L."/>
            <person name="Kyrpides N."/>
            <person name="Mikhailova N."/>
            <person name="Muyzer G."/>
            <person name="Woyke T."/>
        </authorList>
    </citation>
    <scope>NUCLEOTIDE SEQUENCE [LARGE SCALE GENOMIC DNA]</scope>
    <source>
        <strain evidence="10">ASO3-1</strain>
    </source>
</reference>
<evidence type="ECO:0000313" key="10">
    <source>
        <dbReference type="EMBL" id="EFI35245.1"/>
    </source>
</evidence>
<dbReference type="InterPro" id="IPR036869">
    <property type="entry name" value="J_dom_sf"/>
</dbReference>
<dbReference type="GO" id="GO:0003677">
    <property type="term" value="F:DNA binding"/>
    <property type="evidence" value="ECO:0007669"/>
    <property type="project" value="UniProtKB-KW"/>
</dbReference>
<keyword evidence="5" id="KW-0862">Zinc</keyword>
<dbReference type="GO" id="GO:0005737">
    <property type="term" value="C:cytoplasm"/>
    <property type="evidence" value="ECO:0007669"/>
    <property type="project" value="TreeGrafter"/>
</dbReference>
<dbReference type="Pfam" id="PF01556">
    <property type="entry name" value="DnaJ_C"/>
    <property type="match status" value="1"/>
</dbReference>
<dbReference type="CDD" id="cd10747">
    <property type="entry name" value="DnaJ_C"/>
    <property type="match status" value="1"/>
</dbReference>
<dbReference type="Gene3D" id="2.60.260.20">
    <property type="entry name" value="Urease metallochaperone UreE, N-terminal domain"/>
    <property type="match status" value="2"/>
</dbReference>
<organism evidence="10 11">
    <name type="scientific">Desulfonatronospira thiodismutans ASO3-1</name>
    <dbReference type="NCBI Taxonomy" id="555779"/>
    <lineage>
        <taxon>Bacteria</taxon>
        <taxon>Pseudomonadati</taxon>
        <taxon>Thermodesulfobacteriota</taxon>
        <taxon>Desulfovibrionia</taxon>
        <taxon>Desulfovibrionales</taxon>
        <taxon>Desulfonatronovibrionaceae</taxon>
        <taxon>Desulfonatronospira</taxon>
    </lineage>
</organism>
<dbReference type="GO" id="GO:0051082">
    <property type="term" value="F:unfolded protein binding"/>
    <property type="evidence" value="ECO:0007669"/>
    <property type="project" value="InterPro"/>
</dbReference>
<dbReference type="GO" id="GO:0008270">
    <property type="term" value="F:zinc ion binding"/>
    <property type="evidence" value="ECO:0007669"/>
    <property type="project" value="UniProtKB-KW"/>
</dbReference>
<dbReference type="FunFam" id="2.60.260.20:FF:000005">
    <property type="entry name" value="Chaperone protein dnaJ 1, mitochondrial"/>
    <property type="match status" value="1"/>
</dbReference>
<keyword evidence="2" id="KW-0479">Metal-binding</keyword>
<dbReference type="InterPro" id="IPR001623">
    <property type="entry name" value="DnaJ_domain"/>
</dbReference>
<dbReference type="PROSITE" id="PS50076">
    <property type="entry name" value="DNAJ_2"/>
    <property type="match status" value="1"/>
</dbReference>
<comment type="caution">
    <text evidence="10">The sequence shown here is derived from an EMBL/GenBank/DDBJ whole genome shotgun (WGS) entry which is preliminary data.</text>
</comment>